<sequence length="74" mass="8668">MYSYAKGSEIFVIATTSYGCLGNYGCPRYSYSRIRLDICLNKKRTTEKTILVFIYDKLKKTREDVSWPNIRSIQ</sequence>
<name>A0A8J2ZWU5_9BACL</name>
<dbReference type="Proteomes" id="UP000656813">
    <property type="component" value="Unassembled WGS sequence"/>
</dbReference>
<gene>
    <name evidence="1" type="ORF">GCM10007096_24070</name>
</gene>
<accession>A0A8J2ZWU5</accession>
<evidence type="ECO:0000313" key="2">
    <source>
        <dbReference type="Proteomes" id="UP000656813"/>
    </source>
</evidence>
<dbReference type="EMBL" id="BMFV01000017">
    <property type="protein sequence ID" value="GGH83342.1"/>
    <property type="molecule type" value="Genomic_DNA"/>
</dbReference>
<comment type="caution">
    <text evidence="1">The sequence shown here is derived from an EMBL/GenBank/DDBJ whole genome shotgun (WGS) entry which is preliminary data.</text>
</comment>
<reference evidence="1" key="1">
    <citation type="journal article" date="2014" name="Int. J. Syst. Evol. Microbiol.">
        <title>Complete genome sequence of Corynebacterium casei LMG S-19264T (=DSM 44701T), isolated from a smear-ripened cheese.</title>
        <authorList>
            <consortium name="US DOE Joint Genome Institute (JGI-PGF)"/>
            <person name="Walter F."/>
            <person name="Albersmeier A."/>
            <person name="Kalinowski J."/>
            <person name="Ruckert C."/>
        </authorList>
    </citation>
    <scope>NUCLEOTIDE SEQUENCE</scope>
    <source>
        <strain evidence="1">CGMCC 1.12777</strain>
    </source>
</reference>
<organism evidence="1 2">
    <name type="scientific">Pullulanibacillus pueri</name>
    <dbReference type="NCBI Taxonomy" id="1437324"/>
    <lineage>
        <taxon>Bacteria</taxon>
        <taxon>Bacillati</taxon>
        <taxon>Bacillota</taxon>
        <taxon>Bacilli</taxon>
        <taxon>Bacillales</taxon>
        <taxon>Sporolactobacillaceae</taxon>
        <taxon>Pullulanibacillus</taxon>
    </lineage>
</organism>
<dbReference type="AlphaFoldDB" id="A0A8J2ZWU5"/>
<proteinExistence type="predicted"/>
<dbReference type="PROSITE" id="PS51257">
    <property type="entry name" value="PROKAR_LIPOPROTEIN"/>
    <property type="match status" value="1"/>
</dbReference>
<keyword evidence="2" id="KW-1185">Reference proteome</keyword>
<protein>
    <submittedName>
        <fullName evidence="1">Uncharacterized protein</fullName>
    </submittedName>
</protein>
<evidence type="ECO:0000313" key="1">
    <source>
        <dbReference type="EMBL" id="GGH83342.1"/>
    </source>
</evidence>
<reference evidence="1" key="2">
    <citation type="submission" date="2020-09" db="EMBL/GenBank/DDBJ databases">
        <authorList>
            <person name="Sun Q."/>
            <person name="Zhou Y."/>
        </authorList>
    </citation>
    <scope>NUCLEOTIDE SEQUENCE</scope>
    <source>
        <strain evidence="1">CGMCC 1.12777</strain>
    </source>
</reference>